<evidence type="ECO:0000313" key="1">
    <source>
        <dbReference type="EMBL" id="RVU70978.1"/>
    </source>
</evidence>
<accession>A0A437SVM6</accession>
<dbReference type="Proteomes" id="UP000288291">
    <property type="component" value="Unassembled WGS sequence"/>
</dbReference>
<protein>
    <submittedName>
        <fullName evidence="1">Polyprenyl synthetase</fullName>
    </submittedName>
</protein>
<sequence>MMNLKVNEQLSEGFLTLIGQFPPIIREMLDLDSNQDERNFRLLLFQTVSSAKVSEFTMDQVQAASLVEFLALAVNLNPPFFNPSQNSPADLARMKAGSFAANYLMNRYLNGLDKAGFDSRLIDELSTDAGDLMIAQIQRLQFNYNDHFKVANYLNDLKNRTGLLANILGKEAAAKITKSEETISLIGEITKNLAVAHHISHENDQINSDSFLKKQIIVGNSPLALLFAREENPDWFQNFFHQTHKPSEEQFQQAFSLTRAEIKQAEEMGQELISQALLDITVLPSEAQPALTDLAKSMKK</sequence>
<dbReference type="InterPro" id="IPR008949">
    <property type="entry name" value="Isoprenoid_synthase_dom_sf"/>
</dbReference>
<dbReference type="AlphaFoldDB" id="A0A437SVM6"/>
<organism evidence="1 2">
    <name type="scientific">Lactobacillus xujianguonis</name>
    <dbReference type="NCBI Taxonomy" id="2495899"/>
    <lineage>
        <taxon>Bacteria</taxon>
        <taxon>Bacillati</taxon>
        <taxon>Bacillota</taxon>
        <taxon>Bacilli</taxon>
        <taxon>Lactobacillales</taxon>
        <taxon>Lactobacillaceae</taxon>
        <taxon>Lactobacillus</taxon>
    </lineage>
</organism>
<proteinExistence type="predicted"/>
<comment type="caution">
    <text evidence="1">The sequence shown here is derived from an EMBL/GenBank/DDBJ whole genome shotgun (WGS) entry which is preliminary data.</text>
</comment>
<dbReference type="RefSeq" id="WP_103662471.1">
    <property type="nucleotide sequence ID" value="NZ_ML136878.1"/>
</dbReference>
<gene>
    <name evidence="1" type="ORF">EJK17_04540</name>
</gene>
<evidence type="ECO:0000313" key="2">
    <source>
        <dbReference type="Proteomes" id="UP000288291"/>
    </source>
</evidence>
<dbReference type="Gene3D" id="1.10.600.10">
    <property type="entry name" value="Farnesyl Diphosphate Synthase"/>
    <property type="match status" value="1"/>
</dbReference>
<dbReference type="EMBL" id="RXIA01000010">
    <property type="protein sequence ID" value="RVU70978.1"/>
    <property type="molecule type" value="Genomic_DNA"/>
</dbReference>
<keyword evidence="2" id="KW-1185">Reference proteome</keyword>
<name>A0A437SVM6_9LACO</name>
<reference evidence="1 2" key="1">
    <citation type="submission" date="2018-12" db="EMBL/GenBank/DDBJ databases">
        <authorList>
            <person name="Meng J."/>
        </authorList>
    </citation>
    <scope>NUCLEOTIDE SEQUENCE [LARGE SCALE GENOMIC DNA]</scope>
    <source>
        <strain evidence="1 2">HT111-2</strain>
    </source>
</reference>